<dbReference type="Gene3D" id="3.90.79.10">
    <property type="entry name" value="Nucleoside Triphosphate Pyrophosphohydrolase"/>
    <property type="match status" value="1"/>
</dbReference>
<sequence length="97" mass="11243">TNYESEETLCKSALKSVLDDFSHTYLVENAPMGHMVIQPTDKVPDVPSYKRFLFKSQAIATNKFQIGKCEDFAWVTKDELLEYFPEQAKFRNKMIIS</sequence>
<dbReference type="EMBL" id="JANJYI010000006">
    <property type="protein sequence ID" value="KAK2645502.1"/>
    <property type="molecule type" value="Genomic_DNA"/>
</dbReference>
<comment type="caution">
    <text evidence="1">The sequence shown here is derived from an EMBL/GenBank/DDBJ whole genome shotgun (WGS) entry which is preliminary data.</text>
</comment>
<dbReference type="GO" id="GO:0005762">
    <property type="term" value="C:mitochondrial large ribosomal subunit"/>
    <property type="evidence" value="ECO:0007669"/>
    <property type="project" value="TreeGrafter"/>
</dbReference>
<reference evidence="1" key="1">
    <citation type="journal article" date="2023" name="Plant J.">
        <title>Genome sequences and population genomics provide insights into the demographic history, inbreeding, and mutation load of two 'living fossil' tree species of Dipteronia.</title>
        <authorList>
            <person name="Feng Y."/>
            <person name="Comes H.P."/>
            <person name="Chen J."/>
            <person name="Zhu S."/>
            <person name="Lu R."/>
            <person name="Zhang X."/>
            <person name="Li P."/>
            <person name="Qiu J."/>
            <person name="Olsen K.M."/>
            <person name="Qiu Y."/>
        </authorList>
    </citation>
    <scope>NUCLEOTIDE SEQUENCE</scope>
    <source>
        <strain evidence="1">KIB01</strain>
    </source>
</reference>
<accession>A0AAD9U0F1</accession>
<dbReference type="InterPro" id="IPR040008">
    <property type="entry name" value="Ribosomal_mL46"/>
</dbReference>
<organism evidence="1 2">
    <name type="scientific">Dipteronia dyeriana</name>
    <dbReference type="NCBI Taxonomy" id="168575"/>
    <lineage>
        <taxon>Eukaryota</taxon>
        <taxon>Viridiplantae</taxon>
        <taxon>Streptophyta</taxon>
        <taxon>Embryophyta</taxon>
        <taxon>Tracheophyta</taxon>
        <taxon>Spermatophyta</taxon>
        <taxon>Magnoliopsida</taxon>
        <taxon>eudicotyledons</taxon>
        <taxon>Gunneridae</taxon>
        <taxon>Pentapetalae</taxon>
        <taxon>rosids</taxon>
        <taxon>malvids</taxon>
        <taxon>Sapindales</taxon>
        <taxon>Sapindaceae</taxon>
        <taxon>Hippocastanoideae</taxon>
        <taxon>Acereae</taxon>
        <taxon>Dipteronia</taxon>
    </lineage>
</organism>
<protein>
    <submittedName>
        <fullName evidence="1">Uncharacterized protein</fullName>
    </submittedName>
</protein>
<proteinExistence type="predicted"/>
<dbReference type="Proteomes" id="UP001280121">
    <property type="component" value="Unassembled WGS sequence"/>
</dbReference>
<gene>
    <name evidence="1" type="ORF">Ddye_020697</name>
</gene>
<dbReference type="PANTHER" id="PTHR13124:SF12">
    <property type="entry name" value="LARGE RIBOSOMAL SUBUNIT PROTEIN ML46"/>
    <property type="match status" value="1"/>
</dbReference>
<feature type="non-terminal residue" evidence="1">
    <location>
        <position position="97"/>
    </location>
</feature>
<evidence type="ECO:0000313" key="2">
    <source>
        <dbReference type="Proteomes" id="UP001280121"/>
    </source>
</evidence>
<keyword evidence="2" id="KW-1185">Reference proteome</keyword>
<name>A0AAD9U0F1_9ROSI</name>
<dbReference type="AlphaFoldDB" id="A0AAD9U0F1"/>
<evidence type="ECO:0000313" key="1">
    <source>
        <dbReference type="EMBL" id="KAK2645502.1"/>
    </source>
</evidence>
<dbReference type="GO" id="GO:0003735">
    <property type="term" value="F:structural constituent of ribosome"/>
    <property type="evidence" value="ECO:0007669"/>
    <property type="project" value="InterPro"/>
</dbReference>
<dbReference type="PANTHER" id="PTHR13124">
    <property type="entry name" value="39S RIBOSOMAL PROTEIN L46, MITOCHONDRIAL PRECURSOR-RELATED"/>
    <property type="match status" value="1"/>
</dbReference>